<accession>A0A318JPW5</accession>
<dbReference type="InterPro" id="IPR050039">
    <property type="entry name" value="MAB_1171c-like"/>
</dbReference>
<organism evidence="3 4">
    <name type="scientific">Nocardia tenerifensis</name>
    <dbReference type="NCBI Taxonomy" id="228006"/>
    <lineage>
        <taxon>Bacteria</taxon>
        <taxon>Bacillati</taxon>
        <taxon>Actinomycetota</taxon>
        <taxon>Actinomycetes</taxon>
        <taxon>Mycobacteriales</taxon>
        <taxon>Nocardiaceae</taxon>
        <taxon>Nocardia</taxon>
    </lineage>
</organism>
<sequence>MKWLEFAGLIGLWVVAVLRAPGAVRERHQRDLWLAVVLVAVTTTIYEEPVVAWLAQHIGSPRLIDMGRHVCDIGASTVLLHLISRVTNRRPRTALLLAAALSVVVALLLLDFAAPPHARSNLPAPELPSAFWATLFGYNLIANVIVATVCLRYWRAAREWPLRWSLLTFGAGTALVCLVWVMFLIYVFQRDTAYLRYDSLIIGVEEILRAVGAGLPLVPAMIRYVKNVGAVWQLWPLWAELTAAAPHVALRRNRFRALGMLTAVFAVQLRLYRMVIEIRDAMLVLDDYIAPSVAVRVDAVSRGVPARLRDAVRIACLMQAAQRAKLSRSVHPQSLNAAELGGTNFESELAFLLDVTRVRRSAAVRGFIDQLTPDGAVVLNP</sequence>
<dbReference type="AlphaFoldDB" id="A0A318JPW5"/>
<dbReference type="NCBIfam" id="NF042915">
    <property type="entry name" value="MAB_1171c_fam"/>
    <property type="match status" value="1"/>
</dbReference>
<name>A0A318JPW5_9NOCA</name>
<reference evidence="3 4" key="1">
    <citation type="submission" date="2018-05" db="EMBL/GenBank/DDBJ databases">
        <title>Genomic Encyclopedia of Type Strains, Phase IV (KMG-IV): sequencing the most valuable type-strain genomes for metagenomic binning, comparative biology and taxonomic classification.</title>
        <authorList>
            <person name="Goeker M."/>
        </authorList>
    </citation>
    <scope>NUCLEOTIDE SEQUENCE [LARGE SCALE GENOMIC DNA]</scope>
    <source>
        <strain evidence="3 4">DSM 44704</strain>
    </source>
</reference>
<evidence type="ECO:0000259" key="2">
    <source>
        <dbReference type="Pfam" id="PF20182"/>
    </source>
</evidence>
<evidence type="ECO:0000313" key="3">
    <source>
        <dbReference type="EMBL" id="PXX54921.1"/>
    </source>
</evidence>
<evidence type="ECO:0000256" key="1">
    <source>
        <dbReference type="SAM" id="Phobius"/>
    </source>
</evidence>
<dbReference type="EMBL" id="QJKF01000022">
    <property type="protein sequence ID" value="PXX54921.1"/>
    <property type="molecule type" value="Genomic_DNA"/>
</dbReference>
<feature type="transmembrane region" description="Helical" evidence="1">
    <location>
        <begin position="166"/>
        <end position="188"/>
    </location>
</feature>
<gene>
    <name evidence="3" type="ORF">DFR70_12262</name>
</gene>
<feature type="transmembrane region" description="Helical" evidence="1">
    <location>
        <begin position="93"/>
        <end position="110"/>
    </location>
</feature>
<feature type="domain" description="DUF6545" evidence="2">
    <location>
        <begin position="230"/>
        <end position="360"/>
    </location>
</feature>
<proteinExistence type="predicted"/>
<keyword evidence="4" id="KW-1185">Reference proteome</keyword>
<feature type="transmembrane region" description="Helical" evidence="1">
    <location>
        <begin position="130"/>
        <end position="154"/>
    </location>
</feature>
<comment type="caution">
    <text evidence="3">The sequence shown here is derived from an EMBL/GenBank/DDBJ whole genome shotgun (WGS) entry which is preliminary data.</text>
</comment>
<dbReference type="Proteomes" id="UP000247569">
    <property type="component" value="Unassembled WGS sequence"/>
</dbReference>
<protein>
    <recommendedName>
        <fullName evidence="2">DUF6545 domain-containing protein</fullName>
    </recommendedName>
</protein>
<dbReference type="RefSeq" id="WP_040742762.1">
    <property type="nucleotide sequence ID" value="NZ_QJKF01000022.1"/>
</dbReference>
<dbReference type="OrthoDB" id="4772902at2"/>
<keyword evidence="1" id="KW-0812">Transmembrane</keyword>
<dbReference type="InterPro" id="IPR046675">
    <property type="entry name" value="DUF6545"/>
</dbReference>
<keyword evidence="1" id="KW-0472">Membrane</keyword>
<keyword evidence="1" id="KW-1133">Transmembrane helix</keyword>
<evidence type="ECO:0000313" key="4">
    <source>
        <dbReference type="Proteomes" id="UP000247569"/>
    </source>
</evidence>
<dbReference type="Pfam" id="PF20182">
    <property type="entry name" value="DUF6545"/>
    <property type="match status" value="1"/>
</dbReference>